<evidence type="ECO:0000256" key="1">
    <source>
        <dbReference type="SAM" id="Phobius"/>
    </source>
</evidence>
<dbReference type="AlphaFoldDB" id="A0A096HPN8"/>
<keyword evidence="1" id="KW-0812">Transmembrane</keyword>
<gene>
    <name evidence="2" type="ORF">P353_08735</name>
</gene>
<dbReference type="EMBL" id="AWOR01000037">
    <property type="protein sequence ID" value="KGH30937.1"/>
    <property type="molecule type" value="Genomic_DNA"/>
</dbReference>
<dbReference type="RefSeq" id="WP_034367795.1">
    <property type="nucleotide sequence ID" value="NZ_AWOR01000037.1"/>
</dbReference>
<name>A0A096HPN8_COMTE</name>
<comment type="caution">
    <text evidence="2">The sequence shown here is derived from an EMBL/GenBank/DDBJ whole genome shotgun (WGS) entry which is preliminary data.</text>
</comment>
<proteinExistence type="predicted"/>
<sequence length="121" mass="13622">MNFKAKFHAYRLFGLHTCSSLWPLLFIFTVGLFYGTTAADVFFESTRSIRYSAIIIGSFFAYFGSPTLIGFIHAAKLRRMYGQDVSEAMTAKFAHLKDGDTVDFTLAEVIDGVSRARRTAR</sequence>
<reference evidence="2 3" key="1">
    <citation type="submission" date="2013-09" db="EMBL/GenBank/DDBJ databases">
        <title>High correlation between genotypes and phenotypes of environmental bacteria Comamonas testosteroni strains.</title>
        <authorList>
            <person name="Liu L."/>
            <person name="Zhu W."/>
            <person name="Xia X."/>
            <person name="Xu B."/>
            <person name="Luo M."/>
            <person name="Wang G."/>
        </authorList>
    </citation>
    <scope>NUCLEOTIDE SEQUENCE [LARGE SCALE GENOMIC DNA]</scope>
    <source>
        <strain evidence="2 3">JL40</strain>
    </source>
</reference>
<feature type="transmembrane region" description="Helical" evidence="1">
    <location>
        <begin position="21"/>
        <end position="43"/>
    </location>
</feature>
<dbReference type="Proteomes" id="UP000029553">
    <property type="component" value="Unassembled WGS sequence"/>
</dbReference>
<protein>
    <submittedName>
        <fullName evidence="2">Uncharacterized protein</fullName>
    </submittedName>
</protein>
<keyword evidence="1" id="KW-0472">Membrane</keyword>
<organism evidence="2 3">
    <name type="scientific">Comamonas testosteroni</name>
    <name type="common">Pseudomonas testosteroni</name>
    <dbReference type="NCBI Taxonomy" id="285"/>
    <lineage>
        <taxon>Bacteria</taxon>
        <taxon>Pseudomonadati</taxon>
        <taxon>Pseudomonadota</taxon>
        <taxon>Betaproteobacteria</taxon>
        <taxon>Burkholderiales</taxon>
        <taxon>Comamonadaceae</taxon>
        <taxon>Comamonas</taxon>
    </lineage>
</organism>
<accession>A0A096HPN8</accession>
<feature type="transmembrane region" description="Helical" evidence="1">
    <location>
        <begin position="49"/>
        <end position="72"/>
    </location>
</feature>
<evidence type="ECO:0000313" key="3">
    <source>
        <dbReference type="Proteomes" id="UP000029553"/>
    </source>
</evidence>
<evidence type="ECO:0000313" key="2">
    <source>
        <dbReference type="EMBL" id="KGH30937.1"/>
    </source>
</evidence>
<keyword evidence="1" id="KW-1133">Transmembrane helix</keyword>